<dbReference type="Pfam" id="PF25119">
    <property type="entry name" value="HSNSD_N"/>
    <property type="match status" value="2"/>
</dbReference>
<evidence type="ECO:0000313" key="7">
    <source>
        <dbReference type="Proteomes" id="UP000694388"/>
    </source>
</evidence>
<feature type="compositionally biased region" description="Basic and acidic residues" evidence="3">
    <location>
        <begin position="485"/>
        <end position="498"/>
    </location>
</feature>
<evidence type="ECO:0000259" key="5">
    <source>
        <dbReference type="Pfam" id="PF25119"/>
    </source>
</evidence>
<dbReference type="Pfam" id="PF12062">
    <property type="entry name" value="HSNSD-CE"/>
    <property type="match status" value="1"/>
</dbReference>
<dbReference type="InterPro" id="IPR021930">
    <property type="entry name" value="Heparan_SO4_deacetylase_dom"/>
</dbReference>
<organism evidence="6 7">
    <name type="scientific">Eptatretus burgeri</name>
    <name type="common">Inshore hagfish</name>
    <dbReference type="NCBI Taxonomy" id="7764"/>
    <lineage>
        <taxon>Eukaryota</taxon>
        <taxon>Metazoa</taxon>
        <taxon>Chordata</taxon>
        <taxon>Craniata</taxon>
        <taxon>Vertebrata</taxon>
        <taxon>Cyclostomata</taxon>
        <taxon>Myxini</taxon>
        <taxon>Myxiniformes</taxon>
        <taxon>Myxinidae</taxon>
        <taxon>Eptatretinae</taxon>
        <taxon>Eptatretus</taxon>
    </lineage>
</organism>
<protein>
    <recommendedName>
        <fullName evidence="8">Heparan sulphate-N-deacetylase domain-containing protein</fullName>
    </recommendedName>
</protein>
<accession>A0A8C4RB70</accession>
<dbReference type="GO" id="GO:0015016">
    <property type="term" value="F:heparan sulfate N-sulfotransferase activity"/>
    <property type="evidence" value="ECO:0007669"/>
    <property type="project" value="InterPro"/>
</dbReference>
<evidence type="ECO:0000256" key="2">
    <source>
        <dbReference type="ARBA" id="ARBA00023034"/>
    </source>
</evidence>
<evidence type="ECO:0000256" key="3">
    <source>
        <dbReference type="SAM" id="MobiDB-lite"/>
    </source>
</evidence>
<reference evidence="6" key="1">
    <citation type="submission" date="2025-05" db="UniProtKB">
        <authorList>
            <consortium name="Ensembl"/>
        </authorList>
    </citation>
    <scope>IDENTIFICATION</scope>
</reference>
<evidence type="ECO:0000313" key="6">
    <source>
        <dbReference type="Ensembl" id="ENSEBUP00000027559.1"/>
    </source>
</evidence>
<keyword evidence="2" id="KW-0333">Golgi apparatus</keyword>
<dbReference type="GO" id="GO:0016787">
    <property type="term" value="F:hydrolase activity"/>
    <property type="evidence" value="ECO:0007669"/>
    <property type="project" value="InterPro"/>
</dbReference>
<dbReference type="AlphaFoldDB" id="A0A8C4RB70"/>
<evidence type="ECO:0000259" key="4">
    <source>
        <dbReference type="Pfam" id="PF12062"/>
    </source>
</evidence>
<keyword evidence="7" id="KW-1185">Reference proteome</keyword>
<comment type="subcellular location">
    <subcellularLocation>
        <location evidence="1">Golgi apparatus</location>
    </subcellularLocation>
</comment>
<feature type="domain" description="Heparan sulphate-N-deacetylase deacetylase" evidence="4">
    <location>
        <begin position="896"/>
        <end position="1093"/>
    </location>
</feature>
<proteinExistence type="predicted"/>
<feature type="domain" description="Heparan sulfate-N-deacetylase N-terminal" evidence="5">
    <location>
        <begin position="809"/>
        <end position="883"/>
    </location>
</feature>
<dbReference type="GO" id="GO:0005794">
    <property type="term" value="C:Golgi apparatus"/>
    <property type="evidence" value="ECO:0007669"/>
    <property type="project" value="UniProtKB-SubCell"/>
</dbReference>
<dbReference type="Ensembl" id="ENSEBUT00000028138.1">
    <property type="protein sequence ID" value="ENSEBUP00000027562.1"/>
    <property type="gene ID" value="ENSEBUG00000016875.1"/>
</dbReference>
<dbReference type="GeneTree" id="ENSGT00940000168016"/>
<feature type="domain" description="Heparan sulfate-N-deacetylase N-terminal" evidence="5">
    <location>
        <begin position="149"/>
        <end position="274"/>
    </location>
</feature>
<evidence type="ECO:0008006" key="8">
    <source>
        <dbReference type="Google" id="ProtNLM"/>
    </source>
</evidence>
<evidence type="ECO:0000256" key="1">
    <source>
        <dbReference type="ARBA" id="ARBA00004555"/>
    </source>
</evidence>
<sequence length="1160" mass="130280">MTSSPTRSGLSGRATRAARSPRKLLLVLIAFTLVSVAILMRFMNDGRAIVVGSTDQLGGSQRPPKARTVCPLPSPLLLPSFGQRRPTDGPHLPADPVALIILESGISSLGREIVETLQAARLRYQAETVAELTARATKAAAPNEKLSGEAWASALPSLKSPNGRGHFAIVVFESARRYADAHGQWRTDLDTYCRQHGAGLIGFARRGDAGQLGGFPLHLHPNVGLRDGRANPRSPLLYATRPTAFAPGPLPPDRDWVVFSSPHPSFEPVLLATPDGPSVAAWRFRPSPEALERRRLRREAERKREEELTWKAWRKVENRNKNTVETVKMVNMEQQWRDSIPQTKVFKGKVYHMPCTRSKTQSKKRKRRISRRLKTECPTKGREVDVPSGLSADPHHDITVQAAQNTMSGTRREMQEINVVSEGKIPDFSQRQVFSRVLKEDKAGELRDVRHEHTPRNKNEGGTFTDVNFNSKKVHNEINYLPTGKRGDIETTKDEMSRTDQQGKANSNSHFEIHTDGHDEHLLDKKPKQDFLKVGLFAWQDAASQGASFDLHDREMKNGENSSTPLVSASKRSDYDGDSLKSPGAASFNKNGLEGQLVTTDESPKKVDPSKKVTSIKGQSYLEENVKSAQQRLEDASETGRQPDDLLTVTSQIVDQPMVFNKKYESLRLRQVVEIGVAQKKDVFRPPNERRTGKIKRAQVTGKADGYIRADREVALSGTISSSRVRLRPVEDLTRGGRIPEILQRHSLIPEANPPWTTSHIEEEPWKEDLAVTVWWHEPLRHVVRNILSTEEVHSETDHKPDLQAQNGTNLTLQESQHTEDKTATFENQNAVSLSVTAGRVASGGLCAPVVEDRGGRDGVRRAFFGHGLASWLVRLVFWDALVRLSGGRLGRGLGRAILVDVDDVFVGREGTRMLPADVTAMLSCQSRLRRFVANFTFNLGFSGKFYRTGLPEENAGDELLVKHRHNFWWFPHMWAHTQPHLYHNVTTLVAQMELNQAFAQEYNLPVSGEYAVAPHHSGVYPVHEPLFTAWRATWDVQVTSTEEYPHLKPARLRRGFVHRGVKVLPRQTCGLFTHTIRYNEYPGGPAELEQSIPWWRIVFHAALQPCKLRFTIIFLFFIFVNDGIPPLLHMPKVTLSLTGDRVHDTHVQLWERSVGIVHL</sequence>
<feature type="region of interest" description="Disordered" evidence="3">
    <location>
        <begin position="555"/>
        <end position="619"/>
    </location>
</feature>
<feature type="compositionally biased region" description="Polar residues" evidence="3">
    <location>
        <begin position="499"/>
        <end position="508"/>
    </location>
</feature>
<feature type="compositionally biased region" description="Basic and acidic residues" evidence="3">
    <location>
        <begin position="602"/>
        <end position="611"/>
    </location>
</feature>
<feature type="region of interest" description="Disordered" evidence="3">
    <location>
        <begin position="482"/>
        <end position="508"/>
    </location>
</feature>
<name>A0A8C4RB70_EPTBU</name>
<dbReference type="Proteomes" id="UP000694388">
    <property type="component" value="Unplaced"/>
</dbReference>
<dbReference type="InterPro" id="IPR056793">
    <property type="entry name" value="HSNSD_N"/>
</dbReference>
<dbReference type="Ensembl" id="ENSEBUT00000028135.1">
    <property type="protein sequence ID" value="ENSEBUP00000027559.1"/>
    <property type="gene ID" value="ENSEBUG00000016875.1"/>
</dbReference>